<keyword evidence="3" id="KW-1185">Reference proteome</keyword>
<name>A0AAP0JPB1_9MAGN</name>
<proteinExistence type="predicted"/>
<protein>
    <submittedName>
        <fullName evidence="2">Uncharacterized protein</fullName>
    </submittedName>
</protein>
<evidence type="ECO:0000313" key="3">
    <source>
        <dbReference type="Proteomes" id="UP001417504"/>
    </source>
</evidence>
<gene>
    <name evidence="2" type="ORF">Sjap_007096</name>
</gene>
<accession>A0AAP0JPB1</accession>
<dbReference type="Proteomes" id="UP001417504">
    <property type="component" value="Unassembled WGS sequence"/>
</dbReference>
<evidence type="ECO:0000313" key="2">
    <source>
        <dbReference type="EMBL" id="KAK9136502.1"/>
    </source>
</evidence>
<organism evidence="2 3">
    <name type="scientific">Stephania japonica</name>
    <dbReference type="NCBI Taxonomy" id="461633"/>
    <lineage>
        <taxon>Eukaryota</taxon>
        <taxon>Viridiplantae</taxon>
        <taxon>Streptophyta</taxon>
        <taxon>Embryophyta</taxon>
        <taxon>Tracheophyta</taxon>
        <taxon>Spermatophyta</taxon>
        <taxon>Magnoliopsida</taxon>
        <taxon>Ranunculales</taxon>
        <taxon>Menispermaceae</taxon>
        <taxon>Menispermoideae</taxon>
        <taxon>Cissampelideae</taxon>
        <taxon>Stephania</taxon>
    </lineage>
</organism>
<reference evidence="2 3" key="1">
    <citation type="submission" date="2024-01" db="EMBL/GenBank/DDBJ databases">
        <title>Genome assemblies of Stephania.</title>
        <authorList>
            <person name="Yang L."/>
        </authorList>
    </citation>
    <scope>NUCLEOTIDE SEQUENCE [LARGE SCALE GENOMIC DNA]</scope>
    <source>
        <strain evidence="2">QJT</strain>
        <tissue evidence="2">Leaf</tissue>
    </source>
</reference>
<feature type="region of interest" description="Disordered" evidence="1">
    <location>
        <begin position="1"/>
        <end position="29"/>
    </location>
</feature>
<dbReference type="AlphaFoldDB" id="A0AAP0JPB1"/>
<evidence type="ECO:0000256" key="1">
    <source>
        <dbReference type="SAM" id="MobiDB-lite"/>
    </source>
</evidence>
<dbReference type="EMBL" id="JBBNAE010000003">
    <property type="protein sequence ID" value="KAK9136502.1"/>
    <property type="molecule type" value="Genomic_DNA"/>
</dbReference>
<comment type="caution">
    <text evidence="2">The sequence shown here is derived from an EMBL/GenBank/DDBJ whole genome shotgun (WGS) entry which is preliminary data.</text>
</comment>
<sequence length="106" mass="10852">MVDSNGENGGGDDGASNEEDEDGPTRLDRNSGLAVYYTGVYGWGYVISCNDMYGVRVLHQIAGDSALALTDPARLVGIGSGVRTGPGQAAPDSGVVEFGVVTGREA</sequence>